<keyword evidence="1" id="KW-0150">Chloroplast</keyword>
<dbReference type="EMBL" id="KY709208">
    <property type="protein sequence ID" value="ARO90613.1"/>
    <property type="molecule type" value="Genomic_DNA"/>
</dbReference>
<evidence type="ECO:0000313" key="1">
    <source>
        <dbReference type="EMBL" id="ARO90613.1"/>
    </source>
</evidence>
<dbReference type="GeneID" id="32891432"/>
<name>A0A1X9PV76_9RHOD</name>
<protein>
    <submittedName>
        <fullName evidence="1">Uncharacterized protein</fullName>
    </submittedName>
</protein>
<dbReference type="AlphaFoldDB" id="A0A1X9PV76"/>
<dbReference type="RefSeq" id="YP_009369925.1">
    <property type="nucleotide sequence ID" value="NC_034776.1"/>
</dbReference>
<geneLocation type="chloroplast" evidence="1"/>
<reference evidence="1" key="1">
    <citation type="submission" date="2017-03" db="EMBL/GenBank/DDBJ databases">
        <title>The new red algal subphylum Proteorhodophytina comprises the largest and most divergent plastid genomes known.</title>
        <authorList>
            <person name="Munoz-Gomez S.A."/>
            <person name="Mejia-Franco F.G."/>
            <person name="Durnin K."/>
            <person name="Morgan C."/>
            <person name="Grisdale C.J."/>
            <person name="Archibald J.M."/>
            <person name="Slamovits C.H."/>
        </authorList>
    </citation>
    <scope>NUCLEOTIDE SEQUENCE</scope>
    <source>
        <strain evidence="1">UTEX LB2858</strain>
    </source>
</reference>
<organism evidence="1">
    <name type="scientific">Boldia erythrosiphon</name>
    <dbReference type="NCBI Taxonomy" id="74908"/>
    <lineage>
        <taxon>Eukaryota</taxon>
        <taxon>Rhodophyta</taxon>
        <taxon>Compsopogonophyceae</taxon>
        <taxon>Compsopogonales</taxon>
        <taxon>Boldiaceae</taxon>
        <taxon>Boldia</taxon>
    </lineage>
</organism>
<accession>A0A1X9PV76</accession>
<sequence length="63" mass="7129">MFLGQTVRIVNLLFTGSPEITTCLGKQGIVRGLKFTQLGTIMVVVEFKSHLRLCFFKEELEPI</sequence>
<keyword evidence="1" id="KW-0934">Plastid</keyword>
<proteinExistence type="predicted"/>
<gene>
    <name evidence="1" type="primary">orf60</name>
</gene>